<sequence length="229" mass="26376">MASQEELYGSLDLDRHVQNFKNCLRVLLSDERLLHGGKSIETEVIDKCSVALNQMVELHYDKRHLKDVLRRGREEIDFLKNKVRDSNTLVNHLTNVQGVHEERIEDLTTRLRKEKQSNVDKEAKIVNMNKNIENIKDQTKRAETSYKDKVKWIETDQMRIYKDGRATLERLDNEKIALKNEFEDAKNSTAGLKAALENARTKLSDAIDEETPAPDVDGAPLSKSIFTRS</sequence>
<accession>A0ABN7SZ81</accession>
<dbReference type="Gene3D" id="1.10.287.1490">
    <property type="match status" value="1"/>
</dbReference>
<evidence type="ECO:0000313" key="3">
    <source>
        <dbReference type="EMBL" id="CAG5110770.1"/>
    </source>
</evidence>
<keyword evidence="1" id="KW-0175">Coiled coil</keyword>
<dbReference type="Proteomes" id="UP001158576">
    <property type="component" value="Chromosome 2"/>
</dbReference>
<evidence type="ECO:0000313" key="4">
    <source>
        <dbReference type="Proteomes" id="UP001158576"/>
    </source>
</evidence>
<reference evidence="3 4" key="1">
    <citation type="submission" date="2021-04" db="EMBL/GenBank/DDBJ databases">
        <authorList>
            <person name="Bliznina A."/>
        </authorList>
    </citation>
    <scope>NUCLEOTIDE SEQUENCE [LARGE SCALE GENOMIC DNA]</scope>
</reference>
<evidence type="ECO:0000256" key="1">
    <source>
        <dbReference type="SAM" id="Coils"/>
    </source>
</evidence>
<protein>
    <submittedName>
        <fullName evidence="3">Oidioi.mRNA.OKI2018_I69.chr2.g5137.t2.cds</fullName>
    </submittedName>
</protein>
<evidence type="ECO:0000256" key="2">
    <source>
        <dbReference type="SAM" id="MobiDB-lite"/>
    </source>
</evidence>
<feature type="coiled-coil region" evidence="1">
    <location>
        <begin position="62"/>
        <end position="188"/>
    </location>
</feature>
<name>A0ABN7SZ81_OIKDI</name>
<keyword evidence="4" id="KW-1185">Reference proteome</keyword>
<proteinExistence type="predicted"/>
<organism evidence="3 4">
    <name type="scientific">Oikopleura dioica</name>
    <name type="common">Tunicate</name>
    <dbReference type="NCBI Taxonomy" id="34765"/>
    <lineage>
        <taxon>Eukaryota</taxon>
        <taxon>Metazoa</taxon>
        <taxon>Chordata</taxon>
        <taxon>Tunicata</taxon>
        <taxon>Appendicularia</taxon>
        <taxon>Copelata</taxon>
        <taxon>Oikopleuridae</taxon>
        <taxon>Oikopleura</taxon>
    </lineage>
</organism>
<gene>
    <name evidence="3" type="ORF">OKIOD_LOCUS13902</name>
</gene>
<feature type="region of interest" description="Disordered" evidence="2">
    <location>
        <begin position="205"/>
        <end position="229"/>
    </location>
</feature>
<dbReference type="EMBL" id="OU015567">
    <property type="protein sequence ID" value="CAG5110770.1"/>
    <property type="molecule type" value="Genomic_DNA"/>
</dbReference>